<gene>
    <name evidence="2" type="ORF">JOF35_008639</name>
</gene>
<evidence type="ECO:0000313" key="3">
    <source>
        <dbReference type="Proteomes" id="UP001234880"/>
    </source>
</evidence>
<evidence type="ECO:0000313" key="2">
    <source>
        <dbReference type="EMBL" id="MDP9616301.1"/>
    </source>
</evidence>
<feature type="domain" description="Transposase DDE" evidence="1">
    <location>
        <begin position="1"/>
        <end position="77"/>
    </location>
</feature>
<accession>A0ABT9L6G0</accession>
<sequence>MHLDAGYDSDKTRALLEERGFHGRIAHRGKNAPIQASRRWHVERTHAWQNAFYRLARCYERRATVIDAFFDLADTIITVRSLSRQAWATHRWNERPNRRP</sequence>
<reference evidence="2 3" key="1">
    <citation type="submission" date="2023-07" db="EMBL/GenBank/DDBJ databases">
        <title>Sequencing the genomes of 1000 actinobacteria strains.</title>
        <authorList>
            <person name="Klenk H.-P."/>
        </authorList>
    </citation>
    <scope>NUCLEOTIDE SEQUENCE [LARGE SCALE GENOMIC DNA]</scope>
    <source>
        <strain evidence="2 3">DSM 41600</strain>
    </source>
</reference>
<evidence type="ECO:0000259" key="1">
    <source>
        <dbReference type="Pfam" id="PF13586"/>
    </source>
</evidence>
<comment type="caution">
    <text evidence="2">The sequence shown here is derived from an EMBL/GenBank/DDBJ whole genome shotgun (WGS) entry which is preliminary data.</text>
</comment>
<dbReference type="EMBL" id="JAURUE010000002">
    <property type="protein sequence ID" value="MDP9616301.1"/>
    <property type="molecule type" value="Genomic_DNA"/>
</dbReference>
<keyword evidence="3" id="KW-1185">Reference proteome</keyword>
<protein>
    <submittedName>
        <fullName evidence="2">Transposase</fullName>
    </submittedName>
</protein>
<dbReference type="Pfam" id="PF13586">
    <property type="entry name" value="DDE_Tnp_1_2"/>
    <property type="match status" value="1"/>
</dbReference>
<dbReference type="PANTHER" id="PTHR30007:SF0">
    <property type="entry name" value="TRANSPOSASE"/>
    <property type="match status" value="1"/>
</dbReference>
<proteinExistence type="predicted"/>
<dbReference type="InterPro" id="IPR025668">
    <property type="entry name" value="Tnp_DDE_dom"/>
</dbReference>
<name>A0ABT9L6G0_9ACTN</name>
<dbReference type="PANTHER" id="PTHR30007">
    <property type="entry name" value="PHP DOMAIN PROTEIN"/>
    <property type="match status" value="1"/>
</dbReference>
<dbReference type="Proteomes" id="UP001234880">
    <property type="component" value="Unassembled WGS sequence"/>
</dbReference>
<organism evidence="2 3">
    <name type="scientific">Streptomyces demainii</name>
    <dbReference type="NCBI Taxonomy" id="588122"/>
    <lineage>
        <taxon>Bacteria</taxon>
        <taxon>Bacillati</taxon>
        <taxon>Actinomycetota</taxon>
        <taxon>Actinomycetes</taxon>
        <taxon>Kitasatosporales</taxon>
        <taxon>Streptomycetaceae</taxon>
        <taxon>Streptomyces</taxon>
    </lineage>
</organism>